<organism evidence="3 4">
    <name type="scientific">Paraburkholderia eburnea</name>
    <dbReference type="NCBI Taxonomy" id="1189126"/>
    <lineage>
        <taxon>Bacteria</taxon>
        <taxon>Pseudomonadati</taxon>
        <taxon>Pseudomonadota</taxon>
        <taxon>Betaproteobacteria</taxon>
        <taxon>Burkholderiales</taxon>
        <taxon>Burkholderiaceae</taxon>
        <taxon>Paraburkholderia</taxon>
    </lineage>
</organism>
<keyword evidence="2" id="KW-0963">Cytoplasm</keyword>
<evidence type="ECO:0000256" key="1">
    <source>
        <dbReference type="ARBA" id="ARBA00007768"/>
    </source>
</evidence>
<evidence type="ECO:0000313" key="4">
    <source>
        <dbReference type="Proteomes" id="UP000237381"/>
    </source>
</evidence>
<name>A0A2S4LVE2_9BURK</name>
<dbReference type="PANTHER" id="PTHR12598">
    <property type="entry name" value="COPPER HOMEOSTASIS PROTEIN CUTC"/>
    <property type="match status" value="1"/>
</dbReference>
<dbReference type="Proteomes" id="UP000237381">
    <property type="component" value="Unassembled WGS sequence"/>
</dbReference>
<dbReference type="GO" id="GO:0005737">
    <property type="term" value="C:cytoplasm"/>
    <property type="evidence" value="ECO:0007669"/>
    <property type="project" value="UniProtKB-SubCell"/>
</dbReference>
<dbReference type="EMBL" id="PQGA01000024">
    <property type="protein sequence ID" value="POR46422.1"/>
    <property type="molecule type" value="Genomic_DNA"/>
</dbReference>
<dbReference type="AlphaFoldDB" id="A0A2S4LVE2"/>
<comment type="caution">
    <text evidence="3">The sequence shown here is derived from an EMBL/GenBank/DDBJ whole genome shotgun (WGS) entry which is preliminary data.</text>
</comment>
<dbReference type="GO" id="GO:0005507">
    <property type="term" value="F:copper ion binding"/>
    <property type="evidence" value="ECO:0007669"/>
    <property type="project" value="TreeGrafter"/>
</dbReference>
<comment type="subcellular location">
    <subcellularLocation>
        <location evidence="2">Cytoplasm</location>
    </subcellularLocation>
</comment>
<dbReference type="SUPFAM" id="SSF110395">
    <property type="entry name" value="CutC-like"/>
    <property type="match status" value="1"/>
</dbReference>
<evidence type="ECO:0000256" key="2">
    <source>
        <dbReference type="HAMAP-Rule" id="MF_00795"/>
    </source>
</evidence>
<dbReference type="InterPro" id="IPR005627">
    <property type="entry name" value="CutC-like"/>
</dbReference>
<dbReference type="PANTHER" id="PTHR12598:SF0">
    <property type="entry name" value="COPPER HOMEOSTASIS PROTEIN CUTC HOMOLOG"/>
    <property type="match status" value="1"/>
</dbReference>
<keyword evidence="4" id="KW-1185">Reference proteome</keyword>
<dbReference type="RefSeq" id="WP_103707284.1">
    <property type="nucleotide sequence ID" value="NZ_PQGA01000024.1"/>
</dbReference>
<sequence>MPVLLEVCVDSADGLEAAIAGGADRIELCSALDLGGLTPTPGLIAAASRAPIPVYAMIRPHARSFVWTPADAAAMLAEIDAVRAAGLAGVVLGAALSDSALDVALLETLQSRSRGLGATLHRVFDLVPDSARALEAAIALGFERILTSGGAARAQDGLAMLGALVQQAAGRIGIMPGSGVSAANVARIVQSVGAQEVHASCRETLAYDDSKGVELGFFPARQGITSVGAVQALRRALGAIG</sequence>
<dbReference type="HAMAP" id="MF_00795">
    <property type="entry name" value="CutC"/>
    <property type="match status" value="1"/>
</dbReference>
<proteinExistence type="inferred from homology"/>
<comment type="similarity">
    <text evidence="1 2">Belongs to the CutC family.</text>
</comment>
<dbReference type="InterPro" id="IPR036822">
    <property type="entry name" value="CutC-like_dom_sf"/>
</dbReference>
<gene>
    <name evidence="2" type="primary">cutC</name>
    <name evidence="3" type="ORF">B0G62_12415</name>
</gene>
<dbReference type="OrthoDB" id="9815677at2"/>
<comment type="caution">
    <text evidence="2">Once thought to be involved in copper homeostasis, experiments in E.coli have shown this is not the case.</text>
</comment>
<dbReference type="Pfam" id="PF03932">
    <property type="entry name" value="CutC"/>
    <property type="match status" value="1"/>
</dbReference>
<protein>
    <recommendedName>
        <fullName evidence="2">PF03932 family protein CutC</fullName>
    </recommendedName>
</protein>
<reference evidence="3 4" key="1">
    <citation type="submission" date="2018-01" db="EMBL/GenBank/DDBJ databases">
        <title>Genomic Encyclopedia of Type Strains, Phase III (KMG-III): the genomes of soil and plant-associated and newly described type strains.</title>
        <authorList>
            <person name="Whitman W."/>
        </authorList>
    </citation>
    <scope>NUCLEOTIDE SEQUENCE [LARGE SCALE GENOMIC DNA]</scope>
    <source>
        <strain evidence="3 4">JCM 18070</strain>
    </source>
</reference>
<dbReference type="Gene3D" id="3.20.20.380">
    <property type="entry name" value="Copper homeostasis (CutC) domain"/>
    <property type="match status" value="1"/>
</dbReference>
<evidence type="ECO:0000313" key="3">
    <source>
        <dbReference type="EMBL" id="POR46422.1"/>
    </source>
</evidence>
<accession>A0A2S4LVE2</accession>